<evidence type="ECO:0000256" key="3">
    <source>
        <dbReference type="ARBA" id="ARBA00012438"/>
    </source>
</evidence>
<name>A0A4P6L109_9BURK</name>
<dbReference type="PANTHER" id="PTHR43547:SF2">
    <property type="entry name" value="HYBRID SIGNAL TRANSDUCTION HISTIDINE KINASE C"/>
    <property type="match status" value="1"/>
</dbReference>
<dbReference type="InterPro" id="IPR003661">
    <property type="entry name" value="HisK_dim/P_dom"/>
</dbReference>
<dbReference type="FunFam" id="3.30.565.10:FF:000006">
    <property type="entry name" value="Sensor histidine kinase WalK"/>
    <property type="match status" value="1"/>
</dbReference>
<dbReference type="PANTHER" id="PTHR43547">
    <property type="entry name" value="TWO-COMPONENT HISTIDINE KINASE"/>
    <property type="match status" value="1"/>
</dbReference>
<dbReference type="InterPro" id="IPR029016">
    <property type="entry name" value="GAF-like_dom_sf"/>
</dbReference>
<dbReference type="CDD" id="cd17580">
    <property type="entry name" value="REC_2_DhkD-like"/>
    <property type="match status" value="1"/>
</dbReference>
<dbReference type="Pfam" id="PF00512">
    <property type="entry name" value="HisKA"/>
    <property type="match status" value="2"/>
</dbReference>
<evidence type="ECO:0000256" key="10">
    <source>
        <dbReference type="PROSITE-ProRule" id="PRU00169"/>
    </source>
</evidence>
<organism evidence="13 14">
    <name type="scientific">Pseudoduganella lutea</name>
    <dbReference type="NCBI Taxonomy" id="321985"/>
    <lineage>
        <taxon>Bacteria</taxon>
        <taxon>Pseudomonadati</taxon>
        <taxon>Pseudomonadota</taxon>
        <taxon>Betaproteobacteria</taxon>
        <taxon>Burkholderiales</taxon>
        <taxon>Oxalobacteraceae</taxon>
        <taxon>Telluria group</taxon>
        <taxon>Pseudoduganella</taxon>
    </lineage>
</organism>
<dbReference type="InterPro" id="IPR013656">
    <property type="entry name" value="PAS_4"/>
</dbReference>
<dbReference type="CDD" id="cd17574">
    <property type="entry name" value="REC_OmpR"/>
    <property type="match status" value="1"/>
</dbReference>
<sequence>MTESALRDDEQPARPVLPAHLSFLNAPGEMPGLIAAHDWSATPLGPLEAWPQSLRTTVSLMLNSSHPIWIGWGPQATFLYNDAYVDVLSRAKHPWVLGLPAAQVWAEIWDICGPLADKVFQQAEATFVANVQLYMNRGSYLEETWYSFSYSPIVDESGGVGGLFCPSTDVTASNLNTRRLATLSALAAAALGEDSVARACATAMATIGRNPLDMPFALLYLAADNGDTRNGMGTVLLQQAAHLPAGQGVAPTAIALDDPAAPWPIAEICTTGSARVVPVGHIEGLPAGVAGQAVMQALALPLTIPGRARPSGALIVGVNPARPLDAEYRTFFGLVAGQVAAALQNATAAEEQRRRADALAELDRAKTAFFSNVSHEFRTPLTLMLGPVEDALADEAVPLPPAQRQRLELAHDNALRLQKLVNTLLDFSRVQAGRMQASYAEVDLAALTGDLASGFRSIVESAGLALDVQCEPLPTPAWVDTAMWEKIVLNLLSNAFKFTFEGRIAVALRQQDGHAVLTVQDSGVGIPAPHLGKIFERFQRVEGARSRSHEGSGIGLALVRDLVDLHHGEISVRSEPGAGTCFTVTLPLGRAHLPEEQLAGRADGTASTATLQAYTTEARRWLPRLADDEKEDRTLLAHGAHVLVADDNADMRGYLERLLRQRWRVTAVANGRAALEAARRERPDLIVSDVMMPELDGFGLIAAVQADDALHDVPVILLSARAGEEARIEGLNAGADDYLAKPFSARELLTRIESQLIRYRIRQVERAHAERMAEVFKQAPAAIAILRGPSLVYELVNERYADLIGRRDVQGTPFRQALAEISDPALFEELEHVLASGEPAVGQARRVWLQRQPGGAPEECFFDYVHQPIRNAAGQTDRVAIVAFDVTALVRARSDAEVANRAKDEFLAMLGHELRNPLSPILVALELMRLRGIGALGKEHAVIERQARHLVRLVDDLLDVARIAQGKFELRRERIELAALATQAVETVSPLFEERRHRLHLAVPPAGLAVDADAVRFVQVLSNLLTNAAKYTGDGGDIGLEARRHGTDAIIRVTDSGIGISREMLPQLFDKFVQERQALDRSRGGLGLGLAIVKSIVTLHGGTVTASSGGPGMGSVFEVRVPLAAGVPETALPAALPGPGAAQAAVHPAAQPSAQSSTSMPAGRSRIMLVDDNPNVLESLRALLELRGHEVHAASDPAMALRLADSVTPDLAILDIGLPGMDGYELAAELRRRPHLRETRLIGLVAYGQQADERRSTAAGFTAHLGKPVSARDLQALVEHEAAPP</sequence>
<evidence type="ECO:0000256" key="8">
    <source>
        <dbReference type="ARBA" id="ARBA00022840"/>
    </source>
</evidence>
<dbReference type="Gene3D" id="3.40.50.2300">
    <property type="match status" value="2"/>
</dbReference>
<evidence type="ECO:0000313" key="13">
    <source>
        <dbReference type="EMBL" id="QBE65159.1"/>
    </source>
</evidence>
<dbReference type="FunFam" id="3.30.565.10:FF:000037">
    <property type="entry name" value="Hybrid sensor histidine kinase/response regulator"/>
    <property type="match status" value="1"/>
</dbReference>
<evidence type="ECO:0000256" key="9">
    <source>
        <dbReference type="ARBA" id="ARBA00023012"/>
    </source>
</evidence>
<feature type="modified residue" description="4-aspartylphosphate" evidence="10">
    <location>
        <position position="689"/>
    </location>
</feature>
<dbReference type="GO" id="GO:0000155">
    <property type="term" value="F:phosphorelay sensor kinase activity"/>
    <property type="evidence" value="ECO:0007669"/>
    <property type="project" value="InterPro"/>
</dbReference>
<dbReference type="KEGG" id="plue:EWM63_20950"/>
<feature type="domain" description="Histidine kinase" evidence="11">
    <location>
        <begin position="909"/>
        <end position="1125"/>
    </location>
</feature>
<dbReference type="InterPro" id="IPR036890">
    <property type="entry name" value="HATPase_C_sf"/>
</dbReference>
<dbReference type="SUPFAM" id="SSF47384">
    <property type="entry name" value="Homodimeric domain of signal transducing histidine kinase"/>
    <property type="match status" value="2"/>
</dbReference>
<keyword evidence="5" id="KW-0808">Transferase</keyword>
<evidence type="ECO:0000256" key="7">
    <source>
        <dbReference type="ARBA" id="ARBA00022777"/>
    </source>
</evidence>
<dbReference type="PROSITE" id="PS50109">
    <property type="entry name" value="HIS_KIN"/>
    <property type="match status" value="2"/>
</dbReference>
<evidence type="ECO:0000313" key="14">
    <source>
        <dbReference type="Proteomes" id="UP000290637"/>
    </source>
</evidence>
<dbReference type="Pfam" id="PF02518">
    <property type="entry name" value="HATPase_c"/>
    <property type="match status" value="2"/>
</dbReference>
<keyword evidence="6" id="KW-0547">Nucleotide-binding</keyword>
<protein>
    <recommendedName>
        <fullName evidence="3">histidine kinase</fullName>
        <ecNumber evidence="3">2.7.13.3</ecNumber>
    </recommendedName>
</protein>
<dbReference type="SMART" id="SM00448">
    <property type="entry name" value="REC"/>
    <property type="match status" value="2"/>
</dbReference>
<keyword evidence="8" id="KW-0067">ATP-binding</keyword>
<dbReference type="FunFam" id="1.10.287.130:FF:000045">
    <property type="entry name" value="Two-component system sensor histidine kinase/response regulator"/>
    <property type="match status" value="1"/>
</dbReference>
<dbReference type="SMART" id="SM00387">
    <property type="entry name" value="HATPase_c"/>
    <property type="match status" value="2"/>
</dbReference>
<dbReference type="PROSITE" id="PS50110">
    <property type="entry name" value="RESPONSE_REGULATORY"/>
    <property type="match status" value="2"/>
</dbReference>
<dbReference type="EC" id="2.7.13.3" evidence="3"/>
<dbReference type="InterPro" id="IPR011006">
    <property type="entry name" value="CheY-like_superfamily"/>
</dbReference>
<comment type="catalytic activity">
    <reaction evidence="1">
        <text>ATP + protein L-histidine = ADP + protein N-phospho-L-histidine.</text>
        <dbReference type="EC" id="2.7.13.3"/>
    </reaction>
</comment>
<dbReference type="InterPro" id="IPR005467">
    <property type="entry name" value="His_kinase_dom"/>
</dbReference>
<proteinExistence type="predicted"/>
<dbReference type="InterPro" id="IPR003594">
    <property type="entry name" value="HATPase_dom"/>
</dbReference>
<dbReference type="PRINTS" id="PR00344">
    <property type="entry name" value="BCTRLSENSOR"/>
</dbReference>
<evidence type="ECO:0000256" key="4">
    <source>
        <dbReference type="ARBA" id="ARBA00022553"/>
    </source>
</evidence>
<feature type="domain" description="Response regulatory" evidence="12">
    <location>
        <begin position="1166"/>
        <end position="1282"/>
    </location>
</feature>
<dbReference type="InterPro" id="IPR004358">
    <property type="entry name" value="Sig_transdc_His_kin-like_C"/>
</dbReference>
<evidence type="ECO:0000259" key="12">
    <source>
        <dbReference type="PROSITE" id="PS50110"/>
    </source>
</evidence>
<gene>
    <name evidence="13" type="ORF">EWM63_20950</name>
</gene>
<keyword evidence="4 10" id="KW-0597">Phosphoprotein</keyword>
<dbReference type="SMART" id="SM00388">
    <property type="entry name" value="HisKA"/>
    <property type="match status" value="2"/>
</dbReference>
<dbReference type="Pfam" id="PF08448">
    <property type="entry name" value="PAS_4"/>
    <property type="match status" value="1"/>
</dbReference>
<accession>A0A4P6L109</accession>
<dbReference type="CDD" id="cd16922">
    <property type="entry name" value="HATPase_EvgS-ArcB-TorS-like"/>
    <property type="match status" value="1"/>
</dbReference>
<dbReference type="InterPro" id="IPR035965">
    <property type="entry name" value="PAS-like_dom_sf"/>
</dbReference>
<keyword evidence="7" id="KW-0418">Kinase</keyword>
<dbReference type="GO" id="GO:0005886">
    <property type="term" value="C:plasma membrane"/>
    <property type="evidence" value="ECO:0007669"/>
    <property type="project" value="UniProtKB-SubCell"/>
</dbReference>
<dbReference type="SUPFAM" id="SSF55781">
    <property type="entry name" value="GAF domain-like"/>
    <property type="match status" value="1"/>
</dbReference>
<keyword evidence="9" id="KW-0902">Two-component regulatory system</keyword>
<feature type="domain" description="Response regulatory" evidence="12">
    <location>
        <begin position="641"/>
        <end position="756"/>
    </location>
</feature>
<feature type="domain" description="Histidine kinase" evidence="11">
    <location>
        <begin position="372"/>
        <end position="590"/>
    </location>
</feature>
<dbReference type="Pfam" id="PF00072">
    <property type="entry name" value="Response_reg"/>
    <property type="match status" value="2"/>
</dbReference>
<dbReference type="Gene3D" id="3.30.450.20">
    <property type="entry name" value="PAS domain"/>
    <property type="match status" value="2"/>
</dbReference>
<evidence type="ECO:0000256" key="6">
    <source>
        <dbReference type="ARBA" id="ARBA00022741"/>
    </source>
</evidence>
<dbReference type="InterPro" id="IPR036097">
    <property type="entry name" value="HisK_dim/P_sf"/>
</dbReference>
<dbReference type="Gene3D" id="3.30.450.40">
    <property type="match status" value="1"/>
</dbReference>
<feature type="modified residue" description="4-aspartylphosphate" evidence="10">
    <location>
        <position position="1215"/>
    </location>
</feature>
<dbReference type="Proteomes" id="UP000290637">
    <property type="component" value="Chromosome"/>
</dbReference>
<dbReference type="OrthoDB" id="5389366at2"/>
<dbReference type="SUPFAM" id="SSF55785">
    <property type="entry name" value="PYP-like sensor domain (PAS domain)"/>
    <property type="match status" value="1"/>
</dbReference>
<dbReference type="CDD" id="cd00082">
    <property type="entry name" value="HisKA"/>
    <property type="match status" value="2"/>
</dbReference>
<dbReference type="Gene3D" id="1.10.287.130">
    <property type="match status" value="2"/>
</dbReference>
<reference evidence="13 14" key="1">
    <citation type="submission" date="2019-02" db="EMBL/GenBank/DDBJ databases">
        <title>Draft Genome Sequences of Six Type Strains of the Genus Massilia.</title>
        <authorList>
            <person name="Miess H."/>
            <person name="Frediansyhah A."/>
            <person name="Gross H."/>
        </authorList>
    </citation>
    <scope>NUCLEOTIDE SEQUENCE [LARGE SCALE GENOMIC DNA]</scope>
    <source>
        <strain evidence="13 14">DSM 17473</strain>
    </source>
</reference>
<dbReference type="SUPFAM" id="SSF52172">
    <property type="entry name" value="CheY-like"/>
    <property type="match status" value="2"/>
</dbReference>
<evidence type="ECO:0000256" key="2">
    <source>
        <dbReference type="ARBA" id="ARBA00004429"/>
    </source>
</evidence>
<dbReference type="Gene3D" id="3.30.565.10">
    <property type="entry name" value="Histidine kinase-like ATPase, C-terminal domain"/>
    <property type="match status" value="2"/>
</dbReference>
<evidence type="ECO:0000256" key="1">
    <source>
        <dbReference type="ARBA" id="ARBA00000085"/>
    </source>
</evidence>
<dbReference type="GO" id="GO:0005524">
    <property type="term" value="F:ATP binding"/>
    <property type="evidence" value="ECO:0007669"/>
    <property type="project" value="UniProtKB-KW"/>
</dbReference>
<comment type="subcellular location">
    <subcellularLocation>
        <location evidence="2">Cell inner membrane</location>
        <topology evidence="2">Multi-pass membrane protein</topology>
    </subcellularLocation>
</comment>
<keyword evidence="14" id="KW-1185">Reference proteome</keyword>
<evidence type="ECO:0000259" key="11">
    <source>
        <dbReference type="PROSITE" id="PS50109"/>
    </source>
</evidence>
<evidence type="ECO:0000256" key="5">
    <source>
        <dbReference type="ARBA" id="ARBA00022679"/>
    </source>
</evidence>
<dbReference type="InterPro" id="IPR001789">
    <property type="entry name" value="Sig_transdc_resp-reg_receiver"/>
</dbReference>
<dbReference type="EMBL" id="CP035913">
    <property type="protein sequence ID" value="QBE65159.1"/>
    <property type="molecule type" value="Genomic_DNA"/>
</dbReference>
<dbReference type="SUPFAM" id="SSF55874">
    <property type="entry name" value="ATPase domain of HSP90 chaperone/DNA topoisomerase II/histidine kinase"/>
    <property type="match status" value="2"/>
</dbReference>
<dbReference type="CDD" id="cd00075">
    <property type="entry name" value="HATPase"/>
    <property type="match status" value="1"/>
</dbReference>